<feature type="region of interest" description="Disordered" evidence="1">
    <location>
        <begin position="257"/>
        <end position="279"/>
    </location>
</feature>
<dbReference type="EMBL" id="KI966409">
    <property type="protein sequence ID" value="EWC47661.1"/>
    <property type="molecule type" value="Genomic_DNA"/>
</dbReference>
<feature type="region of interest" description="Disordered" evidence="1">
    <location>
        <begin position="1"/>
        <end position="32"/>
    </location>
</feature>
<reference evidence="2 3" key="1">
    <citation type="submission" date="2013-05" db="EMBL/GenBank/DDBJ databases">
        <title>Drechslerella stenobrocha genome reveals carnivorous origination and mechanical trapping mechanism of predatory fungi.</title>
        <authorList>
            <person name="Liu X."/>
            <person name="Zhang W."/>
            <person name="Liu K."/>
        </authorList>
    </citation>
    <scope>NUCLEOTIDE SEQUENCE [LARGE SCALE GENOMIC DNA]</scope>
    <source>
        <strain evidence="2 3">248</strain>
    </source>
</reference>
<dbReference type="GO" id="GO:0005739">
    <property type="term" value="C:mitochondrion"/>
    <property type="evidence" value="ECO:0007669"/>
    <property type="project" value="TreeGrafter"/>
</dbReference>
<dbReference type="Gene3D" id="3.40.50.300">
    <property type="entry name" value="P-loop containing nucleotide triphosphate hydrolases"/>
    <property type="match status" value="1"/>
</dbReference>
<dbReference type="PANTHER" id="PTHR46434">
    <property type="entry name" value="GENETIC INTERACTOR OF PROHIBITINS 3, MITOCHONDRIAL"/>
    <property type="match status" value="1"/>
</dbReference>
<feature type="region of interest" description="Disordered" evidence="1">
    <location>
        <begin position="752"/>
        <end position="777"/>
    </location>
</feature>
<organism evidence="2 3">
    <name type="scientific">Drechslerella stenobrocha 248</name>
    <dbReference type="NCBI Taxonomy" id="1043628"/>
    <lineage>
        <taxon>Eukaryota</taxon>
        <taxon>Fungi</taxon>
        <taxon>Dikarya</taxon>
        <taxon>Ascomycota</taxon>
        <taxon>Pezizomycotina</taxon>
        <taxon>Orbiliomycetes</taxon>
        <taxon>Orbiliales</taxon>
        <taxon>Orbiliaceae</taxon>
        <taxon>Drechslerella</taxon>
    </lineage>
</organism>
<evidence type="ECO:0000313" key="2">
    <source>
        <dbReference type="EMBL" id="EWC47661.1"/>
    </source>
</evidence>
<feature type="region of interest" description="Disordered" evidence="1">
    <location>
        <begin position="135"/>
        <end position="176"/>
    </location>
</feature>
<feature type="compositionally biased region" description="Basic residues" evidence="1">
    <location>
        <begin position="760"/>
        <end position="769"/>
    </location>
</feature>
<keyword evidence="3" id="KW-1185">Reference proteome</keyword>
<evidence type="ECO:0008006" key="4">
    <source>
        <dbReference type="Google" id="ProtNLM"/>
    </source>
</evidence>
<accession>W7HU13</accession>
<dbReference type="SUPFAM" id="SSF52540">
    <property type="entry name" value="P-loop containing nucleoside triphosphate hydrolases"/>
    <property type="match status" value="1"/>
</dbReference>
<dbReference type="HOGENOM" id="CLU_351247_0_0_1"/>
<evidence type="ECO:0000256" key="1">
    <source>
        <dbReference type="SAM" id="MobiDB-lite"/>
    </source>
</evidence>
<name>W7HU13_9PEZI</name>
<dbReference type="InterPro" id="IPR027417">
    <property type="entry name" value="P-loop_NTPase"/>
</dbReference>
<dbReference type="Proteomes" id="UP000024837">
    <property type="component" value="Unassembled WGS sequence"/>
</dbReference>
<gene>
    <name evidence="2" type="ORF">DRE_03281</name>
</gene>
<feature type="region of interest" description="Disordered" evidence="1">
    <location>
        <begin position="198"/>
        <end position="225"/>
    </location>
</feature>
<evidence type="ECO:0000313" key="3">
    <source>
        <dbReference type="Proteomes" id="UP000024837"/>
    </source>
</evidence>
<dbReference type="OrthoDB" id="1696305at2759"/>
<dbReference type="AlphaFoldDB" id="W7HU13"/>
<proteinExistence type="predicted"/>
<dbReference type="PANTHER" id="PTHR46434:SF1">
    <property type="entry name" value="GENETIC INTERACTOR OF PROHIBITINS 3, MITOCHONDRIAL"/>
    <property type="match status" value="1"/>
</dbReference>
<sequence length="801" mass="87620">MAATHRTPPSSTEPAISPQHICRARRPDGTPGVLRWYSNSTELPEEGATAATENAVDEDVDAISDILSQAEDILNVAAPHDQPLASPDAQEAASPAGIEANNIIPKEVASEPVNEADGEIPDLIAHAEEILGGVTSYTNLREPPVDDSRTVYTSDSPDELSYEDPISPPEGPIVNRISLPVGLQPRQIPSVKPKFCPGCGAESHSDSNRKHEAGYYGPEDRMPAPKDQTREVLDAVYRSALVNMSPEVKELMREANMAEAPPAESVGEGAADPPPEADSEVLEVSKAEKWLSSLDVGDSRLKELNLDMPLRPQVCCSRCRNLAHHEKLLSEVPDANFGSVARAISKSPFKRIHIYHVVDAADFPLSILGNAKKAILRALKGYKGGAAKDVTLSYVITRADLLMPTEEKATSLMTYIRRVLSTYFETDDVGLKGLRLVSAKRTWTTEKLKDEVRARKGGIYLLGKTNVGKSRLYEAIFPKRNIKAKDKAIRRVAFGREDLTDLAATKEEGEEDDYYVQNGEKVRYPDMPLASKLPGTTAGPITIDFAAGRGQLVDLPGFQREGIMAYIKPKLHTSAVLVDRIIPRKFVVMPGQTFMLGGLVLVEWAKPPDQDARPVTLEAAAFTNLPGHVFATEKKDKYFEISTGVVRARPFVWAGPTIGNAMKPAGVFKLTQDITAQRCKNQVKAYGPQWLKNISFRIYATDILIEGCGWVEVSANVGRNHPIPEIKVVSPMGKGVAQRECMGAFHDNLRPTAKVSPGSRPRKSMKGAKRVGQAEKRELSRLAEATGKPNIYWTESTAPWH</sequence>
<dbReference type="InterPro" id="IPR050896">
    <property type="entry name" value="Mito_lipid_metab_GTPase"/>
</dbReference>
<protein>
    <recommendedName>
        <fullName evidence="4">G domain-containing protein</fullName>
    </recommendedName>
</protein>
<feature type="compositionally biased region" description="Basic and acidic residues" evidence="1">
    <location>
        <begin position="203"/>
        <end position="225"/>
    </location>
</feature>